<evidence type="ECO:0000256" key="5">
    <source>
        <dbReference type="ARBA" id="ARBA00023242"/>
    </source>
</evidence>
<evidence type="ECO:0000259" key="7">
    <source>
        <dbReference type="PROSITE" id="PS50811"/>
    </source>
</evidence>
<keyword evidence="2" id="KW-0805">Transcription regulation</keyword>
<dbReference type="GO" id="GO:0005634">
    <property type="term" value="C:nucleus"/>
    <property type="evidence" value="ECO:0007669"/>
    <property type="project" value="UniProtKB-SubCell"/>
</dbReference>
<proteinExistence type="predicted"/>
<keyword evidence="4" id="KW-0804">Transcription</keyword>
<feature type="region of interest" description="Disordered" evidence="6">
    <location>
        <begin position="143"/>
        <end position="184"/>
    </location>
</feature>
<evidence type="ECO:0000256" key="4">
    <source>
        <dbReference type="ARBA" id="ARBA00023163"/>
    </source>
</evidence>
<dbReference type="InterPro" id="IPR044810">
    <property type="entry name" value="WRKY_plant"/>
</dbReference>
<organism evidence="8 9">
    <name type="scientific">Punica granatum</name>
    <name type="common">Pomegranate</name>
    <dbReference type="NCBI Taxonomy" id="22663"/>
    <lineage>
        <taxon>Eukaryota</taxon>
        <taxon>Viridiplantae</taxon>
        <taxon>Streptophyta</taxon>
        <taxon>Embryophyta</taxon>
        <taxon>Tracheophyta</taxon>
        <taxon>Spermatophyta</taxon>
        <taxon>Magnoliopsida</taxon>
        <taxon>eudicotyledons</taxon>
        <taxon>Gunneridae</taxon>
        <taxon>Pentapetalae</taxon>
        <taxon>rosids</taxon>
        <taxon>malvids</taxon>
        <taxon>Myrtales</taxon>
        <taxon>Lythraceae</taxon>
        <taxon>Punica</taxon>
    </lineage>
</organism>
<evidence type="ECO:0000256" key="6">
    <source>
        <dbReference type="SAM" id="MobiDB-lite"/>
    </source>
</evidence>
<evidence type="ECO:0000256" key="2">
    <source>
        <dbReference type="ARBA" id="ARBA00023015"/>
    </source>
</evidence>
<comment type="caution">
    <text evidence="8">The sequence shown here is derived from an EMBL/GenBank/DDBJ whole genome shotgun (WGS) entry which is preliminary data.</text>
</comment>
<feature type="compositionally biased region" description="Polar residues" evidence="6">
    <location>
        <begin position="143"/>
        <end position="157"/>
    </location>
</feature>
<feature type="domain" description="WRKY" evidence="7">
    <location>
        <begin position="90"/>
        <end position="140"/>
    </location>
</feature>
<dbReference type="SUPFAM" id="SSF118290">
    <property type="entry name" value="WRKY DNA-binding domain"/>
    <property type="match status" value="1"/>
</dbReference>
<evidence type="ECO:0000313" key="9">
    <source>
        <dbReference type="Proteomes" id="UP000233551"/>
    </source>
</evidence>
<keyword evidence="5" id="KW-0539">Nucleus</keyword>
<dbReference type="GO" id="GO:0000976">
    <property type="term" value="F:transcription cis-regulatory region binding"/>
    <property type="evidence" value="ECO:0007669"/>
    <property type="project" value="TreeGrafter"/>
</dbReference>
<evidence type="ECO:0000256" key="3">
    <source>
        <dbReference type="ARBA" id="ARBA00023125"/>
    </source>
</evidence>
<reference evidence="8 9" key="1">
    <citation type="submission" date="2017-11" db="EMBL/GenBank/DDBJ databases">
        <title>De-novo sequencing of pomegranate (Punica granatum L.) genome.</title>
        <authorList>
            <person name="Akparov Z."/>
            <person name="Amiraslanov A."/>
            <person name="Hajiyeva S."/>
            <person name="Abbasov M."/>
            <person name="Kaur K."/>
            <person name="Hamwieh A."/>
            <person name="Solovyev V."/>
            <person name="Salamov A."/>
            <person name="Braich B."/>
            <person name="Kosarev P."/>
            <person name="Mahmoud A."/>
            <person name="Hajiyev E."/>
            <person name="Babayeva S."/>
            <person name="Izzatullayeva V."/>
            <person name="Mammadov A."/>
            <person name="Mammadov A."/>
            <person name="Sharifova S."/>
            <person name="Ojaghi J."/>
            <person name="Eynullazada K."/>
            <person name="Bayramov B."/>
            <person name="Abdulazimova A."/>
            <person name="Shahmuradov I."/>
        </authorList>
    </citation>
    <scope>NUCLEOTIDE SEQUENCE [LARGE SCALE GENOMIC DNA]</scope>
    <source>
        <strain evidence="9">cv. AG2017</strain>
        <tissue evidence="8">Leaf</tissue>
    </source>
</reference>
<comment type="subcellular location">
    <subcellularLocation>
        <location evidence="1">Nucleus</location>
    </subcellularLocation>
</comment>
<dbReference type="AlphaFoldDB" id="A0A2I0L7P9"/>
<sequence length="307" mass="34848">MEAEQQVMMMGKWDPRTLMNELAQGKELAQQLKTHLAPPSSTERRRFLTERILGCYEKALSLLNCRDISGGSRDASESTVSFLQESPTSRVGDQFPRDVFKKRGYYRCTHRHVQGCLATKQIQKSDHDPNVFEVVYRGRHTCSRSTHSVVQSQSRTSDGPRQEQDNGSRPRTFDQKLPNQSQPINFNFKSDLRLEPEEVDARDEMFPSFSFTDSAIESDQNIFATVLTDNNFLDSITIETPEPDYLQPMSLCHLSSLTSESDPHEIVSAPTSVTNSPIGDVIFPLEKIEFDPDLLLDDLQFSYEGSI</sequence>
<dbReference type="PANTHER" id="PTHR32096">
    <property type="entry name" value="WRKY TRANSCRIPTION FACTOR 30-RELATED-RELATED"/>
    <property type="match status" value="1"/>
</dbReference>
<dbReference type="EMBL" id="PGOL01000111">
    <property type="protein sequence ID" value="PKI76663.1"/>
    <property type="molecule type" value="Genomic_DNA"/>
</dbReference>
<keyword evidence="3" id="KW-0238">DNA-binding</keyword>
<dbReference type="GO" id="GO:0003700">
    <property type="term" value="F:DNA-binding transcription factor activity"/>
    <property type="evidence" value="ECO:0007669"/>
    <property type="project" value="InterPro"/>
</dbReference>
<dbReference type="Pfam" id="PF03106">
    <property type="entry name" value="WRKY"/>
    <property type="match status" value="1"/>
</dbReference>
<gene>
    <name evidence="8" type="ORF">CRG98_002972</name>
</gene>
<evidence type="ECO:0000313" key="8">
    <source>
        <dbReference type="EMBL" id="PKI76663.1"/>
    </source>
</evidence>
<dbReference type="Gene3D" id="2.20.25.80">
    <property type="entry name" value="WRKY domain"/>
    <property type="match status" value="1"/>
</dbReference>
<protein>
    <recommendedName>
        <fullName evidence="7">WRKY domain-containing protein</fullName>
    </recommendedName>
</protein>
<dbReference type="InterPro" id="IPR003657">
    <property type="entry name" value="WRKY_dom"/>
</dbReference>
<dbReference type="SMART" id="SM00774">
    <property type="entry name" value="WRKY"/>
    <property type="match status" value="1"/>
</dbReference>
<dbReference type="STRING" id="22663.A0A2I0L7P9"/>
<keyword evidence="9" id="KW-1185">Reference proteome</keyword>
<dbReference type="PANTHER" id="PTHR32096:SF133">
    <property type="entry name" value="WRKY TRANSCRIPTION FACTOR 41-RELATED"/>
    <property type="match status" value="1"/>
</dbReference>
<dbReference type="Proteomes" id="UP000233551">
    <property type="component" value="Unassembled WGS sequence"/>
</dbReference>
<accession>A0A2I0L7P9</accession>
<feature type="compositionally biased region" description="Basic and acidic residues" evidence="6">
    <location>
        <begin position="158"/>
        <end position="174"/>
    </location>
</feature>
<dbReference type="InterPro" id="IPR036576">
    <property type="entry name" value="WRKY_dom_sf"/>
</dbReference>
<name>A0A2I0L7P9_PUNGR</name>
<evidence type="ECO:0000256" key="1">
    <source>
        <dbReference type="ARBA" id="ARBA00004123"/>
    </source>
</evidence>
<dbReference type="PROSITE" id="PS50811">
    <property type="entry name" value="WRKY"/>
    <property type="match status" value="1"/>
</dbReference>